<proteinExistence type="predicted"/>
<organism evidence="1 2">
    <name type="scientific">Symbiodinium necroappetens</name>
    <dbReference type="NCBI Taxonomy" id="1628268"/>
    <lineage>
        <taxon>Eukaryota</taxon>
        <taxon>Sar</taxon>
        <taxon>Alveolata</taxon>
        <taxon>Dinophyceae</taxon>
        <taxon>Suessiales</taxon>
        <taxon>Symbiodiniaceae</taxon>
        <taxon>Symbiodinium</taxon>
    </lineage>
</organism>
<reference evidence="1" key="1">
    <citation type="submission" date="2021-02" db="EMBL/GenBank/DDBJ databases">
        <authorList>
            <person name="Dougan E. K."/>
            <person name="Rhodes N."/>
            <person name="Thang M."/>
            <person name="Chan C."/>
        </authorList>
    </citation>
    <scope>NUCLEOTIDE SEQUENCE</scope>
</reference>
<name>A0A812TT46_9DINO</name>
<dbReference type="OrthoDB" id="10318974at2759"/>
<sequence>MCEGSTWAAYRDLNMNEYRATSHAPEGTQGSKESKRPHQATNSIRVSFTYGPVYLAVWLQVLLSMSGPLAASMNKGSRPPPNPLPATKVAAVAPKAPHQAPVLAPKAHNARVGQMLGATPPAGSSMAKSLGPLPLPRPPIRPAGMPPHMPSPRGFFDCGCVGFYHVFGDPVTVVHSFVHRRIGVASLGSRL</sequence>
<protein>
    <submittedName>
        <fullName evidence="1">Uncharacterized protein</fullName>
    </submittedName>
</protein>
<evidence type="ECO:0000313" key="1">
    <source>
        <dbReference type="EMBL" id="CAE7547593.1"/>
    </source>
</evidence>
<dbReference type="AlphaFoldDB" id="A0A812TT46"/>
<gene>
    <name evidence="1" type="ORF">SNEC2469_LOCUS15784</name>
</gene>
<accession>A0A812TT46</accession>
<dbReference type="Proteomes" id="UP000601435">
    <property type="component" value="Unassembled WGS sequence"/>
</dbReference>
<keyword evidence="2" id="KW-1185">Reference proteome</keyword>
<evidence type="ECO:0000313" key="2">
    <source>
        <dbReference type="Proteomes" id="UP000601435"/>
    </source>
</evidence>
<dbReference type="EMBL" id="CAJNJA010025696">
    <property type="protein sequence ID" value="CAE7547593.1"/>
    <property type="molecule type" value="Genomic_DNA"/>
</dbReference>
<comment type="caution">
    <text evidence="1">The sequence shown here is derived from an EMBL/GenBank/DDBJ whole genome shotgun (WGS) entry which is preliminary data.</text>
</comment>